<dbReference type="EMBL" id="LR134117">
    <property type="protein sequence ID" value="VDZ58973.1"/>
    <property type="molecule type" value="Genomic_DNA"/>
</dbReference>
<dbReference type="RefSeq" id="WP_004959416.1">
    <property type="nucleotide sequence ID" value="NZ_JAEKCK010000015.1"/>
</dbReference>
<dbReference type="InterPro" id="IPR016918">
    <property type="entry name" value="UCP029394"/>
</dbReference>
<evidence type="ECO:0000313" key="1">
    <source>
        <dbReference type="EMBL" id="VDZ58973.1"/>
    </source>
</evidence>
<evidence type="ECO:0000313" key="2">
    <source>
        <dbReference type="Proteomes" id="UP000281391"/>
    </source>
</evidence>
<gene>
    <name evidence="1" type="ORF">NCTC11214_02936</name>
</gene>
<dbReference type="Gene3D" id="3.10.450.50">
    <property type="match status" value="1"/>
</dbReference>
<protein>
    <submittedName>
        <fullName evidence="1">Uncharacterized protein conserved in bacteria</fullName>
    </submittedName>
</protein>
<reference evidence="1 2" key="1">
    <citation type="submission" date="2018-12" db="EMBL/GenBank/DDBJ databases">
        <authorList>
            <consortium name="Pathogen Informatics"/>
        </authorList>
    </citation>
    <scope>NUCLEOTIDE SEQUENCE [LARGE SCALE GENOMIC DNA]</scope>
    <source>
        <strain evidence="1 2">NCTC11214</strain>
    </source>
</reference>
<dbReference type="Proteomes" id="UP000281391">
    <property type="component" value="Chromosome"/>
</dbReference>
<organism evidence="1 2">
    <name type="scientific">Serratia odorifera</name>
    <dbReference type="NCBI Taxonomy" id="618"/>
    <lineage>
        <taxon>Bacteria</taxon>
        <taxon>Pseudomonadati</taxon>
        <taxon>Pseudomonadota</taxon>
        <taxon>Gammaproteobacteria</taxon>
        <taxon>Enterobacterales</taxon>
        <taxon>Yersiniaceae</taxon>
        <taxon>Serratia</taxon>
    </lineage>
</organism>
<dbReference type="AlphaFoldDB" id="A0A3S4DKJ1"/>
<name>A0A3S4DKJ1_SEROD</name>
<proteinExistence type="predicted"/>
<sequence>MNRYFNEVLDAHVAIENWLGQGEGQLDALLARFDADFTLIALNGSKLDFPALRGFFQAHHAAKRGLRIAIEEMTLLAQWPGGAVVNYRERQTLPGQTATLRYSTVVFTQLDAQIQWRHLHETPLVG</sequence>
<dbReference type="KEGG" id="sof:NCTC11214_02936"/>
<dbReference type="InterPro" id="IPR032710">
    <property type="entry name" value="NTF2-like_dom_sf"/>
</dbReference>
<accession>A0A3S4DKJ1</accession>
<dbReference type="PIRSF" id="PIRSF029394">
    <property type="entry name" value="UCP029394"/>
    <property type="match status" value="1"/>
</dbReference>
<dbReference type="SUPFAM" id="SSF54427">
    <property type="entry name" value="NTF2-like"/>
    <property type="match status" value="1"/>
</dbReference>